<dbReference type="GO" id="GO:0003700">
    <property type="term" value="F:DNA-binding transcription factor activity"/>
    <property type="evidence" value="ECO:0007669"/>
    <property type="project" value="InterPro"/>
</dbReference>
<dbReference type="AlphaFoldDB" id="A0A9N8ELG1"/>
<evidence type="ECO:0000313" key="6">
    <source>
        <dbReference type="Proteomes" id="UP001153069"/>
    </source>
</evidence>
<name>A0A9N8ELG1_9STRA</name>
<dbReference type="Proteomes" id="UP001153069">
    <property type="component" value="Unassembled WGS sequence"/>
</dbReference>
<dbReference type="InterPro" id="IPR036390">
    <property type="entry name" value="WH_DNA-bd_sf"/>
</dbReference>
<protein>
    <submittedName>
        <fullName evidence="5">Transcription factor</fullName>
    </submittedName>
</protein>
<dbReference type="EMBL" id="CAICTM010001277">
    <property type="protein sequence ID" value="CAB9522219.1"/>
    <property type="molecule type" value="Genomic_DNA"/>
</dbReference>
<dbReference type="Pfam" id="PF00447">
    <property type="entry name" value="HSF_DNA-bind"/>
    <property type="match status" value="1"/>
</dbReference>
<evidence type="ECO:0000256" key="3">
    <source>
        <dbReference type="ARBA" id="ARBA00023242"/>
    </source>
</evidence>
<dbReference type="OrthoDB" id="46283at2759"/>
<accession>A0A9N8ELG1</accession>
<dbReference type="Gene3D" id="1.10.10.10">
    <property type="entry name" value="Winged helix-like DNA-binding domain superfamily/Winged helix DNA-binding domain"/>
    <property type="match status" value="1"/>
</dbReference>
<comment type="caution">
    <text evidence="5">The sequence shown here is derived from an EMBL/GenBank/DDBJ whole genome shotgun (WGS) entry which is preliminary data.</text>
</comment>
<keyword evidence="2" id="KW-0238">DNA-binding</keyword>
<dbReference type="GO" id="GO:0043565">
    <property type="term" value="F:sequence-specific DNA binding"/>
    <property type="evidence" value="ECO:0007669"/>
    <property type="project" value="InterPro"/>
</dbReference>
<keyword evidence="6" id="KW-1185">Reference proteome</keyword>
<evidence type="ECO:0000313" key="5">
    <source>
        <dbReference type="EMBL" id="CAB9522219.1"/>
    </source>
</evidence>
<dbReference type="InterPro" id="IPR000232">
    <property type="entry name" value="HSF_DNA-bd"/>
</dbReference>
<evidence type="ECO:0000256" key="1">
    <source>
        <dbReference type="ARBA" id="ARBA00004123"/>
    </source>
</evidence>
<dbReference type="GO" id="GO:0005634">
    <property type="term" value="C:nucleus"/>
    <property type="evidence" value="ECO:0007669"/>
    <property type="project" value="UniProtKB-SubCell"/>
</dbReference>
<proteinExistence type="predicted"/>
<dbReference type="SUPFAM" id="SSF46785">
    <property type="entry name" value="Winged helix' DNA-binding domain"/>
    <property type="match status" value="1"/>
</dbReference>
<keyword evidence="3" id="KW-0539">Nucleus</keyword>
<sequence length="201" mass="22259">MADQPQSFPALLHTVLSDAASGSAPELEAIVSFQDHGRAFRIHNQELFCDTVLPLLSLEPMEWDDFLANLARFGFHRLTNAGPDQGAFYHELFLRSQPQLVVGIVRDDELQIDELDCPGPDFSTMPAMARVVRARDPPSIRLMTAESRMIAGPVVGAPTLPFGHATLYGLLRDIIPNNPRLVEDEEEEDIMEDVVPDVDGI</sequence>
<gene>
    <name evidence="5" type="ORF">SEMRO_1279_G258840.1</name>
</gene>
<feature type="domain" description="HSF-type DNA-binding" evidence="4">
    <location>
        <begin position="8"/>
        <end position="106"/>
    </location>
</feature>
<comment type="subcellular location">
    <subcellularLocation>
        <location evidence="1">Nucleus</location>
    </subcellularLocation>
</comment>
<dbReference type="InterPro" id="IPR036388">
    <property type="entry name" value="WH-like_DNA-bd_sf"/>
</dbReference>
<evidence type="ECO:0000259" key="4">
    <source>
        <dbReference type="Pfam" id="PF00447"/>
    </source>
</evidence>
<evidence type="ECO:0000256" key="2">
    <source>
        <dbReference type="ARBA" id="ARBA00023125"/>
    </source>
</evidence>
<organism evidence="5 6">
    <name type="scientific">Seminavis robusta</name>
    <dbReference type="NCBI Taxonomy" id="568900"/>
    <lineage>
        <taxon>Eukaryota</taxon>
        <taxon>Sar</taxon>
        <taxon>Stramenopiles</taxon>
        <taxon>Ochrophyta</taxon>
        <taxon>Bacillariophyta</taxon>
        <taxon>Bacillariophyceae</taxon>
        <taxon>Bacillariophycidae</taxon>
        <taxon>Naviculales</taxon>
        <taxon>Naviculaceae</taxon>
        <taxon>Seminavis</taxon>
    </lineage>
</organism>
<reference evidence="5" key="1">
    <citation type="submission" date="2020-06" db="EMBL/GenBank/DDBJ databases">
        <authorList>
            <consortium name="Plant Systems Biology data submission"/>
        </authorList>
    </citation>
    <scope>NUCLEOTIDE SEQUENCE</scope>
    <source>
        <strain evidence="5">D6</strain>
    </source>
</reference>